<keyword evidence="1" id="KW-1133">Transmembrane helix</keyword>
<evidence type="ECO:0000256" key="1">
    <source>
        <dbReference type="SAM" id="Phobius"/>
    </source>
</evidence>
<sequence length="69" mass="6890">MAIGIAGIIMAAVCGVAGLLISLLVVNIIRRPATDPLYDKTVIVVVSTLAAGVIGGIGGVVVVARLFMS</sequence>
<proteinExistence type="predicted"/>
<keyword evidence="3" id="KW-1185">Reference proteome</keyword>
<dbReference type="AlphaFoldDB" id="A0A1M5YQ07"/>
<dbReference type="EMBL" id="FQXZ01000016">
    <property type="protein sequence ID" value="SHI14177.1"/>
    <property type="molecule type" value="Genomic_DNA"/>
</dbReference>
<dbReference type="Proteomes" id="UP000184608">
    <property type="component" value="Unassembled WGS sequence"/>
</dbReference>
<name>A0A1M5YQ07_9VIBR</name>
<organism evidence="2 3">
    <name type="scientific">Vibrio aerogenes CECT 7868</name>
    <dbReference type="NCBI Taxonomy" id="1216006"/>
    <lineage>
        <taxon>Bacteria</taxon>
        <taxon>Pseudomonadati</taxon>
        <taxon>Pseudomonadota</taxon>
        <taxon>Gammaproteobacteria</taxon>
        <taxon>Vibrionales</taxon>
        <taxon>Vibrionaceae</taxon>
        <taxon>Vibrio</taxon>
    </lineage>
</organism>
<feature type="transmembrane region" description="Helical" evidence="1">
    <location>
        <begin position="6"/>
        <end position="29"/>
    </location>
</feature>
<accession>A0A1M5YQ07</accession>
<feature type="transmembrane region" description="Helical" evidence="1">
    <location>
        <begin position="41"/>
        <end position="68"/>
    </location>
</feature>
<keyword evidence="1" id="KW-0472">Membrane</keyword>
<evidence type="ECO:0000313" key="2">
    <source>
        <dbReference type="EMBL" id="SHI14177.1"/>
    </source>
</evidence>
<gene>
    <name evidence="2" type="ORF">VA7868_01901</name>
</gene>
<evidence type="ECO:0000313" key="3">
    <source>
        <dbReference type="Proteomes" id="UP000184608"/>
    </source>
</evidence>
<protein>
    <submittedName>
        <fullName evidence="2">Uncharacterized protein</fullName>
    </submittedName>
</protein>
<reference evidence="2 3" key="1">
    <citation type="submission" date="2016-11" db="EMBL/GenBank/DDBJ databases">
        <authorList>
            <person name="Jaros S."/>
            <person name="Januszkiewicz K."/>
            <person name="Wedrychowicz H."/>
        </authorList>
    </citation>
    <scope>NUCLEOTIDE SEQUENCE [LARGE SCALE GENOMIC DNA]</scope>
    <source>
        <strain evidence="2 3">CECT 7868</strain>
    </source>
</reference>
<dbReference type="STRING" id="1216006.VA7868_01901"/>
<keyword evidence="1" id="KW-0812">Transmembrane</keyword>